<dbReference type="Proteomes" id="UP000678317">
    <property type="component" value="Unassembled WGS sequence"/>
</dbReference>
<evidence type="ECO:0000313" key="1">
    <source>
        <dbReference type="EMBL" id="MBO3084095.1"/>
    </source>
</evidence>
<name>A0ABS3SGL1_9CELL</name>
<organism evidence="1 2">
    <name type="scientific">Cellulomonas fengjieae</name>
    <dbReference type="NCBI Taxonomy" id="2819978"/>
    <lineage>
        <taxon>Bacteria</taxon>
        <taxon>Bacillati</taxon>
        <taxon>Actinomycetota</taxon>
        <taxon>Actinomycetes</taxon>
        <taxon>Micrococcales</taxon>
        <taxon>Cellulomonadaceae</taxon>
        <taxon>Cellulomonas</taxon>
    </lineage>
</organism>
<accession>A0ABS3SGL1</accession>
<evidence type="ECO:0000313" key="2">
    <source>
        <dbReference type="Proteomes" id="UP000678317"/>
    </source>
</evidence>
<comment type="caution">
    <text evidence="1">The sequence shown here is derived from an EMBL/GenBank/DDBJ whole genome shotgun (WGS) entry which is preliminary data.</text>
</comment>
<evidence type="ECO:0008006" key="3">
    <source>
        <dbReference type="Google" id="ProtNLM"/>
    </source>
</evidence>
<protein>
    <recommendedName>
        <fullName evidence="3">N-acetyltransferase domain-containing protein</fullName>
    </recommendedName>
</protein>
<gene>
    <name evidence="1" type="ORF">J4035_05545</name>
</gene>
<keyword evidence="2" id="KW-1185">Reference proteome</keyword>
<reference evidence="1 2" key="1">
    <citation type="submission" date="2021-03" db="EMBL/GenBank/DDBJ databases">
        <title>novel species in genus Cellulomonas.</title>
        <authorList>
            <person name="Zhang G."/>
        </authorList>
    </citation>
    <scope>NUCLEOTIDE SEQUENCE [LARGE SCALE GENOMIC DNA]</scope>
    <source>
        <strain evidence="2">zg-ZUI188</strain>
    </source>
</reference>
<proteinExistence type="predicted"/>
<sequence length="283" mass="30755">MTTEAYYFADGLPGCCATQQLRLRVRYLEMQLTTGHDHDAWAVGLDSWDMTVRVDLSDDEQLGEWRVALEEHLGRSLMSDAELDEALLDHGIGINGDRGARVADATFVVARFDDDTGAGADRPVISDGHSLALAADDAADDLIDTVAPIVGADEMFSDEICELFPDAAVSDALLILRTVRVAPVVRGNGIGAWAVARAVSALVGGATLVAAKAAPVSRRDAIPGIAHRNDLDEVEQRLWNAEQARLAEHWTRVLGFERLPSTPTLLVWHSVLTNRQLRRALSR</sequence>
<dbReference type="EMBL" id="JAGFBM010000001">
    <property type="protein sequence ID" value="MBO3084095.1"/>
    <property type="molecule type" value="Genomic_DNA"/>
</dbReference>
<dbReference type="RefSeq" id="WP_208288917.1">
    <property type="nucleotide sequence ID" value="NZ_CP074404.1"/>
</dbReference>